<proteinExistence type="predicted"/>
<gene>
    <name evidence="2" type="ORF">SAMN05443244_3883</name>
</gene>
<reference evidence="2 3" key="1">
    <citation type="submission" date="2016-10" db="EMBL/GenBank/DDBJ databases">
        <authorList>
            <person name="de Groot N.N."/>
        </authorList>
    </citation>
    <scope>NUCLEOTIDE SEQUENCE [LARGE SCALE GENOMIC DNA]</scope>
    <source>
        <strain evidence="2 3">AB35.6</strain>
    </source>
</reference>
<dbReference type="Proteomes" id="UP000182409">
    <property type="component" value="Unassembled WGS sequence"/>
</dbReference>
<dbReference type="Pfam" id="PF00534">
    <property type="entry name" value="Glycos_transf_1"/>
    <property type="match status" value="1"/>
</dbReference>
<dbReference type="EMBL" id="FNSD01000001">
    <property type="protein sequence ID" value="SEC60849.1"/>
    <property type="molecule type" value="Genomic_DNA"/>
</dbReference>
<dbReference type="Gene3D" id="3.40.50.2000">
    <property type="entry name" value="Glycogen Phosphorylase B"/>
    <property type="match status" value="2"/>
</dbReference>
<protein>
    <submittedName>
        <fullName evidence="2">Glycosyltransferase involved in cell wall bisynthesis</fullName>
    </submittedName>
</protein>
<dbReference type="GO" id="GO:0016757">
    <property type="term" value="F:glycosyltransferase activity"/>
    <property type="evidence" value="ECO:0007669"/>
    <property type="project" value="InterPro"/>
</dbReference>
<sequence length="387" mass="42474">MSMQEPIHIFISHPSHFMTDCEPHGDGLLAFQYVYRLAQRGYELHVAVPLMSLQHELPPNVHLYPIHTFAKPSRDNPSSLSRLEYAVRVRSLLSRLMKKFPIRLVHQLNPVVPGMSLFLPGAGLPILLGPLPAPGTAELPRSIGTALKLWVLHRQVESAARVMIPNIASHILLPKDEATKAKVRILPYGIDAKTFRPMPELAPSQPVILYLANLVRRKGAPLLIEAFERVADKFPAAVLHIAGKGPDEAEVYARAASSTVRDRIHFLGNIAREDVPELINASTIYCLPSSSEPFGMTVLEAMSCGKPVIGTTVGGLGVLLDQGGALRFTAGRADELASALDKLLSSSELCERMGASNRRIALETYSWDAVIDTLESIYREVLDAKPR</sequence>
<evidence type="ECO:0000313" key="3">
    <source>
        <dbReference type="Proteomes" id="UP000182409"/>
    </source>
</evidence>
<organism evidence="2 3">
    <name type="scientific">Terriglobus roseus</name>
    <dbReference type="NCBI Taxonomy" id="392734"/>
    <lineage>
        <taxon>Bacteria</taxon>
        <taxon>Pseudomonadati</taxon>
        <taxon>Acidobacteriota</taxon>
        <taxon>Terriglobia</taxon>
        <taxon>Terriglobales</taxon>
        <taxon>Acidobacteriaceae</taxon>
        <taxon>Terriglobus</taxon>
    </lineage>
</organism>
<accession>A0A1H4TWR3</accession>
<keyword evidence="2" id="KW-0808">Transferase</keyword>
<feature type="domain" description="Glycosyl transferase family 1" evidence="1">
    <location>
        <begin position="197"/>
        <end position="358"/>
    </location>
</feature>
<evidence type="ECO:0000259" key="1">
    <source>
        <dbReference type="Pfam" id="PF00534"/>
    </source>
</evidence>
<dbReference type="CDD" id="cd03801">
    <property type="entry name" value="GT4_PimA-like"/>
    <property type="match status" value="1"/>
</dbReference>
<name>A0A1H4TWR3_9BACT</name>
<dbReference type="AlphaFoldDB" id="A0A1H4TWR3"/>
<evidence type="ECO:0000313" key="2">
    <source>
        <dbReference type="EMBL" id="SEC60849.1"/>
    </source>
</evidence>
<dbReference type="SUPFAM" id="SSF53756">
    <property type="entry name" value="UDP-Glycosyltransferase/glycogen phosphorylase"/>
    <property type="match status" value="1"/>
</dbReference>
<dbReference type="PANTHER" id="PTHR12526">
    <property type="entry name" value="GLYCOSYLTRANSFERASE"/>
    <property type="match status" value="1"/>
</dbReference>
<dbReference type="InterPro" id="IPR001296">
    <property type="entry name" value="Glyco_trans_1"/>
</dbReference>